<organism evidence="3 4">
    <name type="scientific">Sphingobacterium deserti</name>
    <dbReference type="NCBI Taxonomy" id="1229276"/>
    <lineage>
        <taxon>Bacteria</taxon>
        <taxon>Pseudomonadati</taxon>
        <taxon>Bacteroidota</taxon>
        <taxon>Sphingobacteriia</taxon>
        <taxon>Sphingobacteriales</taxon>
        <taxon>Sphingobacteriaceae</taxon>
        <taxon>Sphingobacterium</taxon>
    </lineage>
</organism>
<reference evidence="3 4" key="2">
    <citation type="journal article" date="2015" name="PLoS ONE">
        <title>Whole-Genome Optical Mapping and Finished Genome Sequence of Sphingobacterium deserti sp. nov., a New Species Isolated from the Western Desert of China.</title>
        <authorList>
            <person name="Teng C."/>
            <person name="Zhou Z."/>
            <person name="Molnar I."/>
            <person name="Li X."/>
            <person name="Tang R."/>
            <person name="Chen M."/>
            <person name="Wang L."/>
            <person name="Su S."/>
            <person name="Zhang W."/>
            <person name="Lin M."/>
        </authorList>
    </citation>
    <scope>NUCLEOTIDE SEQUENCE [LARGE SCALE GENOMIC DNA]</scope>
    <source>
        <strain evidence="4">ACCC05744</strain>
    </source>
</reference>
<dbReference type="Proteomes" id="UP000031802">
    <property type="component" value="Unassembled WGS sequence"/>
</dbReference>
<keyword evidence="4" id="KW-1185">Reference proteome</keyword>
<feature type="domain" description="GH3 C-terminal" evidence="2">
    <location>
        <begin position="387"/>
        <end position="493"/>
    </location>
</feature>
<feature type="domain" description="GH3 middle" evidence="1">
    <location>
        <begin position="295"/>
        <end position="360"/>
    </location>
</feature>
<dbReference type="PANTHER" id="PTHR31901">
    <property type="entry name" value="GH3 DOMAIN-CONTAINING PROTEIN"/>
    <property type="match status" value="1"/>
</dbReference>
<dbReference type="Pfam" id="PF23572">
    <property type="entry name" value="GH3_C"/>
    <property type="match status" value="1"/>
</dbReference>
<dbReference type="PATRIC" id="fig|1229276.3.peg.3313"/>
<dbReference type="PANTHER" id="PTHR31901:SF9">
    <property type="entry name" value="GH3 DOMAIN-CONTAINING PROTEIN"/>
    <property type="match status" value="1"/>
</dbReference>
<evidence type="ECO:0000259" key="1">
    <source>
        <dbReference type="Pfam" id="PF23571"/>
    </source>
</evidence>
<dbReference type="OrthoDB" id="5678283at2"/>
<sequence length="505" mass="57443">MAIIGEIIKRAIKVNGLISKDPSPVEAQHEVLLAMLEKAKNTAFGRHYHFEGILSSEDPVRAFQHAVPIFDYDKLYAEWWHYLEVGHENVTWPGGQNYFAMSSGTTSNSKAIPVTDDMLDAIKKAGIQQILSLKNFDLPADFFEKDIMMLGSSTELKERKGFLAGEISGISAANLPLWFRKFYKPGKKIAASKDWDERVAKIAKSAHKWDVGSMSGMPSWSELLLKEIVRLNKVDTIHDLWPNLQVYTTGGVAFGPYKKSFEKLFARPVTYIDTYLASEGYLATQKRPDTDAMALIVDNGIFFEFVPFVERNMDESGAVRQDAEVLALDEVEEGVEYVLLISTVSGAWRYMIGDTIIVKDKVRAEIIISGRTKHFLNVVGEQLSVHQMNTAIQKMQDKFHVQIKEFVVSTVQRDGKKINQWYIGAEQECPTGELRKFLDEELQESNKNFKVARNQALDGLELRVIPTHYFHQWSEQHKKMGGQAKIPRVMNQEDFEAFEEYISKL</sequence>
<gene>
    <name evidence="3" type="ORF">DI53_3202</name>
</gene>
<dbReference type="AlphaFoldDB" id="A0A0B8T6M3"/>
<dbReference type="eggNOG" id="COG0365">
    <property type="taxonomic scope" value="Bacteria"/>
</dbReference>
<dbReference type="InterPro" id="IPR004993">
    <property type="entry name" value="GH3"/>
</dbReference>
<dbReference type="GO" id="GO:0005737">
    <property type="term" value="C:cytoplasm"/>
    <property type="evidence" value="ECO:0007669"/>
    <property type="project" value="TreeGrafter"/>
</dbReference>
<dbReference type="EMBL" id="JJMU01000061">
    <property type="protein sequence ID" value="KGE12985.1"/>
    <property type="molecule type" value="Genomic_DNA"/>
</dbReference>
<dbReference type="InterPro" id="IPR055377">
    <property type="entry name" value="GH3_M"/>
</dbReference>
<dbReference type="STRING" id="1229276.DI53_3202"/>
<accession>A0A0B8T6M3</accession>
<comment type="caution">
    <text evidence="3">The sequence shown here is derived from an EMBL/GenBank/DDBJ whole genome shotgun (WGS) entry which is preliminary data.</text>
</comment>
<dbReference type="Pfam" id="PF23571">
    <property type="entry name" value="GH3_M"/>
    <property type="match status" value="1"/>
</dbReference>
<proteinExistence type="predicted"/>
<dbReference type="RefSeq" id="WP_037501826.1">
    <property type="nucleotide sequence ID" value="NZ_JJMU01000061.1"/>
</dbReference>
<evidence type="ECO:0000313" key="4">
    <source>
        <dbReference type="Proteomes" id="UP000031802"/>
    </source>
</evidence>
<evidence type="ECO:0000313" key="3">
    <source>
        <dbReference type="EMBL" id="KGE12985.1"/>
    </source>
</evidence>
<dbReference type="Pfam" id="PF03321">
    <property type="entry name" value="GH3"/>
    <property type="match status" value="1"/>
</dbReference>
<dbReference type="GO" id="GO:0016881">
    <property type="term" value="F:acid-amino acid ligase activity"/>
    <property type="evidence" value="ECO:0007669"/>
    <property type="project" value="TreeGrafter"/>
</dbReference>
<name>A0A0B8T6M3_9SPHI</name>
<dbReference type="InterPro" id="IPR055378">
    <property type="entry name" value="GH3_C"/>
</dbReference>
<protein>
    <submittedName>
        <fullName evidence="3">GH3 auxin-responsive promoter</fullName>
    </submittedName>
</protein>
<evidence type="ECO:0000259" key="2">
    <source>
        <dbReference type="Pfam" id="PF23572"/>
    </source>
</evidence>
<reference evidence="4" key="1">
    <citation type="submission" date="2014-04" db="EMBL/GenBank/DDBJ databases">
        <title>Whole-Genome optical mapping and complete genome sequence of Sphingobacterium deserti sp. nov., a new spaces isolated from desert in the west of China.</title>
        <authorList>
            <person name="Teng C."/>
            <person name="Zhou Z."/>
            <person name="Li X."/>
            <person name="Chen M."/>
            <person name="Lin M."/>
            <person name="Wang L."/>
            <person name="Su S."/>
            <person name="Zhang C."/>
            <person name="Zhang W."/>
        </authorList>
    </citation>
    <scope>NUCLEOTIDE SEQUENCE [LARGE SCALE GENOMIC DNA]</scope>
    <source>
        <strain evidence="4">ACCC05744</strain>
    </source>
</reference>